<dbReference type="GO" id="GO:0070292">
    <property type="term" value="P:N-acylphosphatidylethanolamine metabolic process"/>
    <property type="evidence" value="ECO:0007669"/>
    <property type="project" value="TreeGrafter"/>
</dbReference>
<reference evidence="2" key="1">
    <citation type="journal article" date="2017" name="Nat. Ecol. Evol.">
        <title>Genome expansion and lineage-specific genetic innovations in the forest pathogenic fungi Armillaria.</title>
        <authorList>
            <person name="Sipos G."/>
            <person name="Prasanna A.N."/>
            <person name="Walter M.C."/>
            <person name="O'Connor E."/>
            <person name="Balint B."/>
            <person name="Krizsan K."/>
            <person name="Kiss B."/>
            <person name="Hess J."/>
            <person name="Varga T."/>
            <person name="Slot J."/>
            <person name="Riley R."/>
            <person name="Boka B."/>
            <person name="Rigling D."/>
            <person name="Barry K."/>
            <person name="Lee J."/>
            <person name="Mihaltcheva S."/>
            <person name="LaButti K."/>
            <person name="Lipzen A."/>
            <person name="Waldron R."/>
            <person name="Moloney N.M."/>
            <person name="Sperisen C."/>
            <person name="Kredics L."/>
            <person name="Vagvoelgyi C."/>
            <person name="Patrignani A."/>
            <person name="Fitzpatrick D."/>
            <person name="Nagy I."/>
            <person name="Doyle S."/>
            <person name="Anderson J.B."/>
            <person name="Grigoriev I.V."/>
            <person name="Gueldener U."/>
            <person name="Muensterkoetter M."/>
            <person name="Nagy L.G."/>
        </authorList>
    </citation>
    <scope>NUCLEOTIDE SEQUENCE [LARGE SCALE GENOMIC DNA]</scope>
    <source>
        <strain evidence="2">28-4</strain>
    </source>
</reference>
<dbReference type="GO" id="GO:0070290">
    <property type="term" value="F:N-acylphosphatidylethanolamine-specific phospholipase D activity"/>
    <property type="evidence" value="ECO:0007669"/>
    <property type="project" value="TreeGrafter"/>
</dbReference>
<dbReference type="PANTHER" id="PTHR15032">
    <property type="entry name" value="N-ACYL-PHOSPHATIDYLETHANOLAMINE-HYDROLYZING PHOSPHOLIPASE D"/>
    <property type="match status" value="1"/>
</dbReference>
<dbReference type="GO" id="GO:0005737">
    <property type="term" value="C:cytoplasm"/>
    <property type="evidence" value="ECO:0007669"/>
    <property type="project" value="TreeGrafter"/>
</dbReference>
<evidence type="ECO:0008006" key="3">
    <source>
        <dbReference type="Google" id="ProtNLM"/>
    </source>
</evidence>
<feature type="non-terminal residue" evidence="1">
    <location>
        <position position="1"/>
    </location>
</feature>
<dbReference type="AlphaFoldDB" id="A0A2H3BHN5"/>
<name>A0A2H3BHN5_9AGAR</name>
<dbReference type="GO" id="GO:0070291">
    <property type="term" value="P:N-acylethanolamine metabolic process"/>
    <property type="evidence" value="ECO:0007669"/>
    <property type="project" value="TreeGrafter"/>
</dbReference>
<keyword evidence="2" id="KW-1185">Reference proteome</keyword>
<evidence type="ECO:0000313" key="2">
    <source>
        <dbReference type="Proteomes" id="UP000218334"/>
    </source>
</evidence>
<organism evidence="1 2">
    <name type="scientific">Armillaria solidipes</name>
    <dbReference type="NCBI Taxonomy" id="1076256"/>
    <lineage>
        <taxon>Eukaryota</taxon>
        <taxon>Fungi</taxon>
        <taxon>Dikarya</taxon>
        <taxon>Basidiomycota</taxon>
        <taxon>Agaricomycotina</taxon>
        <taxon>Agaricomycetes</taxon>
        <taxon>Agaricomycetidae</taxon>
        <taxon>Agaricales</taxon>
        <taxon>Marasmiineae</taxon>
        <taxon>Physalacriaceae</taxon>
        <taxon>Armillaria</taxon>
    </lineage>
</organism>
<gene>
    <name evidence="1" type="ORF">ARMSODRAFT_1004786</name>
</gene>
<sequence length="65" mass="7204">CDLCEDTSAGHRGAIKVTWLGHASFLVNLPDRCSPTHFLGLKRYTEPPCKIEDIPEVDTVVISHN</sequence>
<proteinExistence type="predicted"/>
<dbReference type="EMBL" id="KZ293432">
    <property type="protein sequence ID" value="PBK68444.1"/>
    <property type="molecule type" value="Genomic_DNA"/>
</dbReference>
<dbReference type="Proteomes" id="UP000218334">
    <property type="component" value="Unassembled WGS sequence"/>
</dbReference>
<feature type="non-terminal residue" evidence="1">
    <location>
        <position position="65"/>
    </location>
</feature>
<evidence type="ECO:0000313" key="1">
    <source>
        <dbReference type="EMBL" id="PBK68444.1"/>
    </source>
</evidence>
<dbReference type="Gene3D" id="3.60.15.10">
    <property type="entry name" value="Ribonuclease Z/Hydroxyacylglutathione hydrolase-like"/>
    <property type="match status" value="1"/>
</dbReference>
<dbReference type="PANTHER" id="PTHR15032:SF4">
    <property type="entry name" value="N-ACYL-PHOSPHATIDYLETHANOLAMINE-HYDROLYZING PHOSPHOLIPASE D"/>
    <property type="match status" value="1"/>
</dbReference>
<protein>
    <recommendedName>
        <fullName evidence="3">Metallo-beta-lactamase domain-containing protein</fullName>
    </recommendedName>
</protein>
<accession>A0A2H3BHN5</accession>
<dbReference type="InterPro" id="IPR036866">
    <property type="entry name" value="RibonucZ/Hydroxyglut_hydro"/>
</dbReference>